<proteinExistence type="predicted"/>
<evidence type="ECO:0000313" key="4">
    <source>
        <dbReference type="Proteomes" id="UP001328733"/>
    </source>
</evidence>
<feature type="compositionally biased region" description="Low complexity" evidence="1">
    <location>
        <begin position="199"/>
        <end position="213"/>
    </location>
</feature>
<feature type="transmembrane region" description="Helical" evidence="2">
    <location>
        <begin position="71"/>
        <end position="89"/>
    </location>
</feature>
<reference evidence="3 4" key="1">
    <citation type="submission" date="2024-01" db="EMBL/GenBank/DDBJ databases">
        <title>Genomic insights into the taxonomy and metabolism of the cyanobacterium Pannus brasiliensis CCIBt3594.</title>
        <authorList>
            <person name="Machado M."/>
            <person name="Botero N.B."/>
            <person name="Andreote A.P.D."/>
            <person name="Feitosa A.M.T."/>
            <person name="Popin R."/>
            <person name="Sivonen K."/>
            <person name="Fiore M.F."/>
        </authorList>
    </citation>
    <scope>NUCLEOTIDE SEQUENCE [LARGE SCALE GENOMIC DNA]</scope>
    <source>
        <strain evidence="3 4">CCIBt3594</strain>
    </source>
</reference>
<evidence type="ECO:0000313" key="3">
    <source>
        <dbReference type="EMBL" id="MEG3437879.1"/>
    </source>
</evidence>
<feature type="region of interest" description="Disordered" evidence="1">
    <location>
        <begin position="142"/>
        <end position="234"/>
    </location>
</feature>
<protein>
    <submittedName>
        <fullName evidence="3">Uncharacterized protein</fullName>
    </submittedName>
</protein>
<keyword evidence="2" id="KW-0812">Transmembrane</keyword>
<dbReference type="AlphaFoldDB" id="A0AAW9QYC2"/>
<keyword evidence="2" id="KW-0472">Membrane</keyword>
<feature type="compositionally biased region" description="Low complexity" evidence="1">
    <location>
        <begin position="246"/>
        <end position="260"/>
    </location>
</feature>
<sequence>MNTEFSQPENAKDPPTEERLARLTGFDDPSLASHADRSRSSSSSPTPLLPEEDLEEQITRHSFASSPLSKLVFVSGAVFFVVFVASLFLSRFQSPGESVAANRPVETGEQEKNPLLSPANEDKEKSRLLSELALREQQERLRDIQERKNQPFQPIAAEKPRTRSVIASRPPTRTVSVSPRPVSREIGSEMRSPADRPIPRTVRVPPQRSVRPVATTPARSLPTPRPIANEDPSELWSKLSRVGSFEEGSVSSSSPSSRQSRTAPVYEPRTVRDRVNSSEQVISPDRSRDRPIASNPSPPNNDPRAIEFGQSIPARLETTIAWEGERRNRTERASDERYLLTLNEPLTDKSGNVRIPAGSKAIARLETGNNALVTLSVESLVIDGKEIPLPEGALKVRGAGGQPLVAEMKTLGNNGSDDNARTITDLLSIAGDFADIPGGRSISSLYRMLTGGENRRLGSGVSVTIFFLRQGTPLEVFVNRTFGVDIPEKPLELDLGAIDSPDRRIPLEATDTVLEEGK</sequence>
<feature type="region of interest" description="Disordered" evidence="1">
    <location>
        <begin position="246"/>
        <end position="306"/>
    </location>
</feature>
<accession>A0AAW9QYC2</accession>
<feature type="compositionally biased region" description="Basic and acidic residues" evidence="1">
    <location>
        <begin position="10"/>
        <end position="21"/>
    </location>
</feature>
<dbReference type="Proteomes" id="UP001328733">
    <property type="component" value="Unassembled WGS sequence"/>
</dbReference>
<feature type="region of interest" description="Disordered" evidence="1">
    <location>
        <begin position="1"/>
        <end position="55"/>
    </location>
</feature>
<evidence type="ECO:0000256" key="1">
    <source>
        <dbReference type="SAM" id="MobiDB-lite"/>
    </source>
</evidence>
<dbReference type="RefSeq" id="WP_332865357.1">
    <property type="nucleotide sequence ID" value="NZ_JBAFSM010000020.1"/>
</dbReference>
<evidence type="ECO:0000256" key="2">
    <source>
        <dbReference type="SAM" id="Phobius"/>
    </source>
</evidence>
<comment type="caution">
    <text evidence="3">The sequence shown here is derived from an EMBL/GenBank/DDBJ whole genome shotgun (WGS) entry which is preliminary data.</text>
</comment>
<feature type="compositionally biased region" description="Basic and acidic residues" evidence="1">
    <location>
        <begin position="182"/>
        <end position="198"/>
    </location>
</feature>
<keyword evidence="4" id="KW-1185">Reference proteome</keyword>
<dbReference type="EMBL" id="JBAFSM010000020">
    <property type="protein sequence ID" value="MEG3437879.1"/>
    <property type="molecule type" value="Genomic_DNA"/>
</dbReference>
<name>A0AAW9QYC2_9CHRO</name>
<gene>
    <name evidence="3" type="ORF">V0288_12195</name>
</gene>
<feature type="region of interest" description="Disordered" evidence="1">
    <location>
        <begin position="96"/>
        <end position="126"/>
    </location>
</feature>
<keyword evidence="2" id="KW-1133">Transmembrane helix</keyword>
<organism evidence="3 4">
    <name type="scientific">Pannus brasiliensis CCIBt3594</name>
    <dbReference type="NCBI Taxonomy" id="1427578"/>
    <lineage>
        <taxon>Bacteria</taxon>
        <taxon>Bacillati</taxon>
        <taxon>Cyanobacteriota</taxon>
        <taxon>Cyanophyceae</taxon>
        <taxon>Oscillatoriophycideae</taxon>
        <taxon>Chroococcales</taxon>
        <taxon>Microcystaceae</taxon>
        <taxon>Pannus</taxon>
    </lineage>
</organism>